<name>A0A183EGL9_9BILA</name>
<protein>
    <submittedName>
        <fullName evidence="3">Rhotekin-2</fullName>
    </submittedName>
</protein>
<proteinExistence type="predicted"/>
<keyword evidence="2" id="KW-1185">Reference proteome</keyword>
<dbReference type="OrthoDB" id="8881719at2759"/>
<accession>A0A183EGL9</accession>
<organism evidence="3">
    <name type="scientific">Gongylonema pulchrum</name>
    <dbReference type="NCBI Taxonomy" id="637853"/>
    <lineage>
        <taxon>Eukaryota</taxon>
        <taxon>Metazoa</taxon>
        <taxon>Ecdysozoa</taxon>
        <taxon>Nematoda</taxon>
        <taxon>Chromadorea</taxon>
        <taxon>Rhabditida</taxon>
        <taxon>Spirurina</taxon>
        <taxon>Spiruromorpha</taxon>
        <taxon>Spiruroidea</taxon>
        <taxon>Gongylonematidae</taxon>
        <taxon>Gongylonema</taxon>
    </lineage>
</organism>
<evidence type="ECO:0000313" key="3">
    <source>
        <dbReference type="WBParaSite" id="GPUH_0002013501-mRNA-1"/>
    </source>
</evidence>
<reference evidence="1 2" key="2">
    <citation type="submission" date="2018-11" db="EMBL/GenBank/DDBJ databases">
        <authorList>
            <consortium name="Pathogen Informatics"/>
        </authorList>
    </citation>
    <scope>NUCLEOTIDE SEQUENCE [LARGE SCALE GENOMIC DNA]</scope>
</reference>
<dbReference type="AlphaFoldDB" id="A0A183EGL9"/>
<evidence type="ECO:0000313" key="1">
    <source>
        <dbReference type="EMBL" id="VDN35321.1"/>
    </source>
</evidence>
<dbReference type="WBParaSite" id="GPUH_0002013501-mRNA-1">
    <property type="protein sequence ID" value="GPUH_0002013501-mRNA-1"/>
    <property type="gene ID" value="GPUH_0002013501"/>
</dbReference>
<sequence>MWFSSLESPTRNLNLEAGQDIEITSAAGEIQLSSLLDISINSKQAIHFIQELISSLSLVGSKSPYPVSDISPY</sequence>
<gene>
    <name evidence="1" type="ORF">GPUH_LOCUS20108</name>
</gene>
<dbReference type="EMBL" id="UYRT01089777">
    <property type="protein sequence ID" value="VDN35321.1"/>
    <property type="molecule type" value="Genomic_DNA"/>
</dbReference>
<dbReference type="Proteomes" id="UP000271098">
    <property type="component" value="Unassembled WGS sequence"/>
</dbReference>
<reference evidence="3" key="1">
    <citation type="submission" date="2016-06" db="UniProtKB">
        <authorList>
            <consortium name="WormBaseParasite"/>
        </authorList>
    </citation>
    <scope>IDENTIFICATION</scope>
</reference>
<evidence type="ECO:0000313" key="2">
    <source>
        <dbReference type="Proteomes" id="UP000271098"/>
    </source>
</evidence>